<dbReference type="GO" id="GO:0008203">
    <property type="term" value="P:cholesterol metabolic process"/>
    <property type="evidence" value="ECO:0007669"/>
    <property type="project" value="TreeGrafter"/>
</dbReference>
<dbReference type="InterPro" id="IPR036388">
    <property type="entry name" value="WH-like_DNA-bd_sf"/>
</dbReference>
<dbReference type="InterPro" id="IPR000074">
    <property type="entry name" value="ApoA_E"/>
</dbReference>
<dbReference type="EMBL" id="JAGTTL010000002">
    <property type="protein sequence ID" value="KAK6326641.1"/>
    <property type="molecule type" value="Genomic_DNA"/>
</dbReference>
<sequence>MAKTKELSKDIRDKIVDLHKAGMGYKTIVKQLARHWPERHTDRLNTHRYTRKKTVRNANMKVFMVLAIAVLSGCHANLFYADEPKPQLEQLTDAFWDYVAKATKTADDTVQMIRKSQLGQDVNDRITESADVASQYAVSLQEQLPPAAKDLMTKITQEAELLRERLEQDLGSVKGKLEPYAEEIKTQVQQRVEQLKQDLAPYAESLDSEALRATLLQKSEEMKGSLEQSVKELQSKLGPYTDELKQKVDLRLQDFQKSVAPLAENLQSQLTTRAQMVQQSLVPYAEDLKDKLDPYAQDLKAQLTALYQAFTNTN</sequence>
<dbReference type="Gene3D" id="1.10.10.10">
    <property type="entry name" value="Winged helix-like DNA-binding domain superfamily/Winged helix DNA-binding domain"/>
    <property type="match status" value="1"/>
</dbReference>
<feature type="domain" description="Sleeping Beauty transposase HTH" evidence="5">
    <location>
        <begin position="1"/>
        <end position="32"/>
    </location>
</feature>
<evidence type="ECO:0000256" key="3">
    <source>
        <dbReference type="ARBA" id="ARBA00022525"/>
    </source>
</evidence>
<evidence type="ECO:0000259" key="5">
    <source>
        <dbReference type="Pfam" id="PF25787"/>
    </source>
</evidence>
<organism evidence="6 7">
    <name type="scientific">Coregonus suidteri</name>
    <dbReference type="NCBI Taxonomy" id="861788"/>
    <lineage>
        <taxon>Eukaryota</taxon>
        <taxon>Metazoa</taxon>
        <taxon>Chordata</taxon>
        <taxon>Craniata</taxon>
        <taxon>Vertebrata</taxon>
        <taxon>Euteleostomi</taxon>
        <taxon>Actinopterygii</taxon>
        <taxon>Neopterygii</taxon>
        <taxon>Teleostei</taxon>
        <taxon>Protacanthopterygii</taxon>
        <taxon>Salmoniformes</taxon>
        <taxon>Salmonidae</taxon>
        <taxon>Coregoninae</taxon>
        <taxon>Coregonus</taxon>
    </lineage>
</organism>
<name>A0AAN8NFX1_9TELE</name>
<dbReference type="GO" id="GO:0005543">
    <property type="term" value="F:phospholipid binding"/>
    <property type="evidence" value="ECO:0007669"/>
    <property type="project" value="TreeGrafter"/>
</dbReference>
<dbReference type="GO" id="GO:0120020">
    <property type="term" value="F:cholesterol transfer activity"/>
    <property type="evidence" value="ECO:0007669"/>
    <property type="project" value="TreeGrafter"/>
</dbReference>
<keyword evidence="4" id="KW-1133">Transmembrane helix</keyword>
<gene>
    <name evidence="6" type="ORF">J4Q44_G00022860</name>
</gene>
<dbReference type="Gene3D" id="6.10.250.2890">
    <property type="match status" value="1"/>
</dbReference>
<dbReference type="GO" id="GO:1903561">
    <property type="term" value="C:extracellular vesicle"/>
    <property type="evidence" value="ECO:0007669"/>
    <property type="project" value="TreeGrafter"/>
</dbReference>
<evidence type="ECO:0000313" key="7">
    <source>
        <dbReference type="Proteomes" id="UP001356427"/>
    </source>
</evidence>
<evidence type="ECO:0000313" key="6">
    <source>
        <dbReference type="EMBL" id="KAK6326641.1"/>
    </source>
</evidence>
<evidence type="ECO:0000256" key="1">
    <source>
        <dbReference type="ARBA" id="ARBA00004613"/>
    </source>
</evidence>
<dbReference type="Gene3D" id="1.20.5.20">
    <property type="match status" value="1"/>
</dbReference>
<dbReference type="GO" id="GO:0060228">
    <property type="term" value="F:phosphatidylcholine-sterol O-acyltransferase activator activity"/>
    <property type="evidence" value="ECO:0007669"/>
    <property type="project" value="TreeGrafter"/>
</dbReference>
<keyword evidence="7" id="KW-1185">Reference proteome</keyword>
<reference evidence="6 7" key="1">
    <citation type="submission" date="2021-04" db="EMBL/GenBank/DDBJ databases">
        <authorList>
            <person name="De Guttry C."/>
            <person name="Zahm M."/>
            <person name="Klopp C."/>
            <person name="Cabau C."/>
            <person name="Louis A."/>
            <person name="Berthelot C."/>
            <person name="Parey E."/>
            <person name="Roest Crollius H."/>
            <person name="Montfort J."/>
            <person name="Robinson-Rechavi M."/>
            <person name="Bucao C."/>
            <person name="Bouchez O."/>
            <person name="Gislard M."/>
            <person name="Lluch J."/>
            <person name="Milhes M."/>
            <person name="Lampietro C."/>
            <person name="Lopez Roques C."/>
            <person name="Donnadieu C."/>
            <person name="Braasch I."/>
            <person name="Desvignes T."/>
            <person name="Postlethwait J."/>
            <person name="Bobe J."/>
            <person name="Wedekind C."/>
            <person name="Guiguen Y."/>
        </authorList>
    </citation>
    <scope>NUCLEOTIDE SEQUENCE [LARGE SCALE GENOMIC DNA]</scope>
    <source>
        <strain evidence="6">Cs_M1</strain>
        <tissue evidence="6">Blood</tissue>
    </source>
</reference>
<accession>A0AAN8NFX1</accession>
<dbReference type="GO" id="GO:0034364">
    <property type="term" value="C:high-density lipoprotein particle"/>
    <property type="evidence" value="ECO:0007669"/>
    <property type="project" value="TreeGrafter"/>
</dbReference>
<dbReference type="GO" id="GO:0042157">
    <property type="term" value="P:lipoprotein metabolic process"/>
    <property type="evidence" value="ECO:0007669"/>
    <property type="project" value="InterPro"/>
</dbReference>
<dbReference type="PANTHER" id="PTHR18976:SF28">
    <property type="entry name" value="APOLIPOPROTEIN A-IV-RELATED"/>
    <property type="match status" value="1"/>
</dbReference>
<dbReference type="Gene3D" id="1.20.120.20">
    <property type="entry name" value="Apolipoprotein"/>
    <property type="match status" value="1"/>
</dbReference>
<dbReference type="FunFam" id="1.20.120.20:FF:000011">
    <property type="entry name" value="Apolipoprotein A-IV b, tandem duplicate 2"/>
    <property type="match status" value="1"/>
</dbReference>
<dbReference type="GO" id="GO:0033700">
    <property type="term" value="P:phospholipid efflux"/>
    <property type="evidence" value="ECO:0007669"/>
    <property type="project" value="TreeGrafter"/>
</dbReference>
<keyword evidence="4" id="KW-0472">Membrane</keyword>
<protein>
    <recommendedName>
        <fullName evidence="5">Sleeping Beauty transposase HTH domain-containing protein</fullName>
    </recommendedName>
</protein>
<evidence type="ECO:0000256" key="2">
    <source>
        <dbReference type="ARBA" id="ARBA00008788"/>
    </source>
</evidence>
<dbReference type="PANTHER" id="PTHR18976">
    <property type="entry name" value="APOLIPOPROTEIN"/>
    <property type="match status" value="1"/>
</dbReference>
<dbReference type="GO" id="GO:0034362">
    <property type="term" value="C:low-density lipoprotein particle"/>
    <property type="evidence" value="ECO:0007669"/>
    <property type="project" value="TreeGrafter"/>
</dbReference>
<proteinExistence type="inferred from homology"/>
<keyword evidence="3" id="KW-0964">Secreted</keyword>
<comment type="similarity">
    <text evidence="2">Belongs to the apolipoprotein A1/A4/E family.</text>
</comment>
<dbReference type="GO" id="GO:0033344">
    <property type="term" value="P:cholesterol efflux"/>
    <property type="evidence" value="ECO:0007669"/>
    <property type="project" value="TreeGrafter"/>
</dbReference>
<dbReference type="SUPFAM" id="SSF58113">
    <property type="entry name" value="Apolipoprotein A-I"/>
    <property type="match status" value="1"/>
</dbReference>
<dbReference type="GO" id="GO:0042627">
    <property type="term" value="C:chylomicron"/>
    <property type="evidence" value="ECO:0007669"/>
    <property type="project" value="TreeGrafter"/>
</dbReference>
<comment type="caution">
    <text evidence="6">The sequence shown here is derived from an EMBL/GenBank/DDBJ whole genome shotgun (WGS) entry which is preliminary data.</text>
</comment>
<dbReference type="InterPro" id="IPR050163">
    <property type="entry name" value="Apolipoprotein_A1/A4/E"/>
</dbReference>
<dbReference type="GO" id="GO:0055090">
    <property type="term" value="P:acylglycerol homeostasis"/>
    <property type="evidence" value="ECO:0007669"/>
    <property type="project" value="TreeGrafter"/>
</dbReference>
<dbReference type="InterPro" id="IPR057667">
    <property type="entry name" value="HTH_SB"/>
</dbReference>
<evidence type="ECO:0000256" key="4">
    <source>
        <dbReference type="SAM" id="Phobius"/>
    </source>
</evidence>
<feature type="transmembrane region" description="Helical" evidence="4">
    <location>
        <begin position="62"/>
        <end position="81"/>
    </location>
</feature>
<dbReference type="Pfam" id="PF25787">
    <property type="entry name" value="HTH_SB"/>
    <property type="match status" value="1"/>
</dbReference>
<comment type="subcellular location">
    <subcellularLocation>
        <location evidence="1">Secreted</location>
    </subcellularLocation>
</comment>
<dbReference type="AlphaFoldDB" id="A0AAN8NFX1"/>
<dbReference type="Proteomes" id="UP001356427">
    <property type="component" value="Unassembled WGS sequence"/>
</dbReference>
<dbReference type="Pfam" id="PF01442">
    <property type="entry name" value="Apolipoprotein"/>
    <property type="match status" value="1"/>
</dbReference>
<dbReference type="GO" id="GO:0034361">
    <property type="term" value="C:very-low-density lipoprotein particle"/>
    <property type="evidence" value="ECO:0007669"/>
    <property type="project" value="TreeGrafter"/>
</dbReference>
<keyword evidence="4" id="KW-0812">Transmembrane</keyword>